<reference evidence="1 2" key="1">
    <citation type="journal article" date="2014" name="BMC Genomics">
        <title>Comparison of environmental and isolate Sulfobacillus genomes reveals diverse carbon, sulfur, nitrogen, and hydrogen metabolisms.</title>
        <authorList>
            <person name="Justice N.B."/>
            <person name="Norman A."/>
            <person name="Brown C.T."/>
            <person name="Singh A."/>
            <person name="Thomas B.C."/>
            <person name="Banfield J.F."/>
        </authorList>
    </citation>
    <scope>NUCLEOTIDE SEQUENCE [LARGE SCALE GENOMIC DNA]</scope>
    <source>
        <strain evidence="1">AMDSBA1</strain>
    </source>
</reference>
<accession>A0A2T2X0V9</accession>
<organism evidence="1 2">
    <name type="scientific">Sulfobacillus benefaciens</name>
    <dbReference type="NCBI Taxonomy" id="453960"/>
    <lineage>
        <taxon>Bacteria</taxon>
        <taxon>Bacillati</taxon>
        <taxon>Bacillota</taxon>
        <taxon>Clostridia</taxon>
        <taxon>Eubacteriales</taxon>
        <taxon>Clostridiales Family XVII. Incertae Sedis</taxon>
        <taxon>Sulfobacillus</taxon>
    </lineage>
</organism>
<dbReference type="Proteomes" id="UP000242699">
    <property type="component" value="Unassembled WGS sequence"/>
</dbReference>
<evidence type="ECO:0000313" key="1">
    <source>
        <dbReference type="EMBL" id="PSR28121.1"/>
    </source>
</evidence>
<dbReference type="AlphaFoldDB" id="A0A2T2X0V9"/>
<evidence type="ECO:0000313" key="2">
    <source>
        <dbReference type="Proteomes" id="UP000242699"/>
    </source>
</evidence>
<sequence length="78" mass="8558">MVLLAISTTANCAIVEMCPVLYQAMSLAGLMRVFAGRFLVAAGFKLRRMLETQEISGELAYLWKIREKPASMLDSSSG</sequence>
<dbReference type="EMBL" id="PXYT01000021">
    <property type="protein sequence ID" value="PSR28121.1"/>
    <property type="molecule type" value="Genomic_DNA"/>
</dbReference>
<name>A0A2T2X0V9_9FIRM</name>
<protein>
    <submittedName>
        <fullName evidence="1">Uncharacterized protein</fullName>
    </submittedName>
</protein>
<gene>
    <name evidence="1" type="ORF">C7B43_10370</name>
</gene>
<proteinExistence type="predicted"/>
<comment type="caution">
    <text evidence="1">The sequence shown here is derived from an EMBL/GenBank/DDBJ whole genome shotgun (WGS) entry which is preliminary data.</text>
</comment>